<comment type="caution">
    <text evidence="2">The sequence shown here is derived from an EMBL/GenBank/DDBJ whole genome shotgun (WGS) entry which is preliminary data.</text>
</comment>
<proteinExistence type="predicted"/>
<name>A0A9W9Z783_9CNID</name>
<dbReference type="OrthoDB" id="5988392at2759"/>
<feature type="region of interest" description="Disordered" evidence="1">
    <location>
        <begin position="34"/>
        <end position="53"/>
    </location>
</feature>
<accession>A0A9W9Z783</accession>
<evidence type="ECO:0000313" key="3">
    <source>
        <dbReference type="Proteomes" id="UP001163046"/>
    </source>
</evidence>
<organism evidence="2 3">
    <name type="scientific">Desmophyllum pertusum</name>
    <dbReference type="NCBI Taxonomy" id="174260"/>
    <lineage>
        <taxon>Eukaryota</taxon>
        <taxon>Metazoa</taxon>
        <taxon>Cnidaria</taxon>
        <taxon>Anthozoa</taxon>
        <taxon>Hexacorallia</taxon>
        <taxon>Scleractinia</taxon>
        <taxon>Caryophylliina</taxon>
        <taxon>Caryophylliidae</taxon>
        <taxon>Desmophyllum</taxon>
    </lineage>
</organism>
<evidence type="ECO:0000313" key="2">
    <source>
        <dbReference type="EMBL" id="KAJ7376175.1"/>
    </source>
</evidence>
<keyword evidence="3" id="KW-1185">Reference proteome</keyword>
<reference evidence="2" key="1">
    <citation type="submission" date="2023-01" db="EMBL/GenBank/DDBJ databases">
        <title>Genome assembly of the deep-sea coral Lophelia pertusa.</title>
        <authorList>
            <person name="Herrera S."/>
            <person name="Cordes E."/>
        </authorList>
    </citation>
    <scope>NUCLEOTIDE SEQUENCE</scope>
    <source>
        <strain evidence="2">USNM1676648</strain>
        <tissue evidence="2">Polyp</tissue>
    </source>
</reference>
<dbReference type="Proteomes" id="UP001163046">
    <property type="component" value="Unassembled WGS sequence"/>
</dbReference>
<sequence>MKVRKLCWGDLELQSDPATGREMLIWLAERGSKTRQGQEGAHQRQFDPKIFGNGNREMSSIPENFVQQLRRSQELAKFKLVQVSLARSSATNVGHATTASINFTSCSSGWQESSRVPPTPTADAVFIFHPEHHVF</sequence>
<gene>
    <name evidence="2" type="ORF">OS493_036289</name>
</gene>
<dbReference type="EMBL" id="MU826409">
    <property type="protein sequence ID" value="KAJ7376175.1"/>
    <property type="molecule type" value="Genomic_DNA"/>
</dbReference>
<protein>
    <submittedName>
        <fullName evidence="2">Uncharacterized protein</fullName>
    </submittedName>
</protein>
<evidence type="ECO:0000256" key="1">
    <source>
        <dbReference type="SAM" id="MobiDB-lite"/>
    </source>
</evidence>
<dbReference type="AlphaFoldDB" id="A0A9W9Z783"/>